<dbReference type="Gene3D" id="1.10.1760.20">
    <property type="match status" value="1"/>
</dbReference>
<reference evidence="2 3" key="1">
    <citation type="journal article" date="1993" name="J. Dent. Res.">
        <title>The isolation and characterization of milleri group streptococci from dental periapical abscesses.</title>
        <authorList>
            <person name="Fisher L.E."/>
            <person name="Russell R.R."/>
        </authorList>
    </citation>
    <scope>NUCLEOTIDE SEQUENCE [LARGE SCALE GENOMIC DNA]</scope>
    <source>
        <strain evidence="2 3">OUP21</strain>
    </source>
</reference>
<gene>
    <name evidence="2" type="ORF">C6A27_02025</name>
</gene>
<name>A0A2T0G7S5_STRAP</name>
<comment type="caution">
    <text evidence="2">The sequence shown here is derived from an EMBL/GenBank/DDBJ whole genome shotgun (WGS) entry which is preliminary data.</text>
</comment>
<accession>A0A2T0G7S5</accession>
<keyword evidence="1" id="KW-0472">Membrane</keyword>
<evidence type="ECO:0000313" key="2">
    <source>
        <dbReference type="EMBL" id="PRT72098.1"/>
    </source>
</evidence>
<sequence>MRKNSPKLSVQLLVVLAMIVALCFVLEKFSIFVIPRLLKLSPAFIGYTLMGSVAGPILSGLVSAVYDMISFFFLSQGQPFIIWFTLIEALQGILYGYFFYGKELRFERKKDWLWVTLATVAVMGVGTFTLTPLALHLQYGVPFVALYATRAWSVFEIPLRVVVTMLIVPQLQRIPELRKLMGLSNKQKK</sequence>
<keyword evidence="1" id="KW-0812">Transmembrane</keyword>
<evidence type="ECO:0000256" key="1">
    <source>
        <dbReference type="SAM" id="Phobius"/>
    </source>
</evidence>
<protein>
    <submittedName>
        <fullName evidence="2">Folate family ECF transporter S component</fullName>
    </submittedName>
</protein>
<organism evidence="2 3">
    <name type="scientific">Streptococcus anginosus</name>
    <dbReference type="NCBI Taxonomy" id="1328"/>
    <lineage>
        <taxon>Bacteria</taxon>
        <taxon>Bacillati</taxon>
        <taxon>Bacillota</taxon>
        <taxon>Bacilli</taxon>
        <taxon>Lactobacillales</taxon>
        <taxon>Streptococcaceae</taxon>
        <taxon>Streptococcus</taxon>
        <taxon>Streptococcus anginosus group</taxon>
    </lineage>
</organism>
<dbReference type="AlphaFoldDB" id="A0A2T0G7S5"/>
<dbReference type="EMBL" id="PVSZ01000004">
    <property type="protein sequence ID" value="PRT72098.1"/>
    <property type="molecule type" value="Genomic_DNA"/>
</dbReference>
<dbReference type="InterPro" id="IPR024529">
    <property type="entry name" value="ECF_trnsprt_substrate-spec"/>
</dbReference>
<dbReference type="GO" id="GO:0016020">
    <property type="term" value="C:membrane"/>
    <property type="evidence" value="ECO:0007669"/>
    <property type="project" value="InterPro"/>
</dbReference>
<feature type="transmembrane region" description="Helical" evidence="1">
    <location>
        <begin position="46"/>
        <end position="74"/>
    </location>
</feature>
<proteinExistence type="predicted"/>
<feature type="transmembrane region" description="Helical" evidence="1">
    <location>
        <begin position="80"/>
        <end position="100"/>
    </location>
</feature>
<dbReference type="Proteomes" id="UP000238573">
    <property type="component" value="Unassembled WGS sequence"/>
</dbReference>
<dbReference type="InterPro" id="IPR030949">
    <property type="entry name" value="ECF_S_folate_fam"/>
</dbReference>
<feature type="transmembrane region" description="Helical" evidence="1">
    <location>
        <begin position="12"/>
        <end position="34"/>
    </location>
</feature>
<dbReference type="NCBIfam" id="TIGR04518">
    <property type="entry name" value="ECF_S_folT_fam"/>
    <property type="match status" value="1"/>
</dbReference>
<keyword evidence="1" id="KW-1133">Transmembrane helix</keyword>
<dbReference type="Pfam" id="PF12822">
    <property type="entry name" value="ECF_trnsprt"/>
    <property type="match status" value="1"/>
</dbReference>
<feature type="transmembrane region" description="Helical" evidence="1">
    <location>
        <begin position="151"/>
        <end position="171"/>
    </location>
</feature>
<evidence type="ECO:0000313" key="3">
    <source>
        <dbReference type="Proteomes" id="UP000238573"/>
    </source>
</evidence>
<dbReference type="RefSeq" id="WP_106383914.1">
    <property type="nucleotide sequence ID" value="NZ_PVSZ01000004.1"/>
</dbReference>
<feature type="transmembrane region" description="Helical" evidence="1">
    <location>
        <begin position="112"/>
        <end position="131"/>
    </location>
</feature>